<dbReference type="InterPro" id="IPR023214">
    <property type="entry name" value="HAD_sf"/>
</dbReference>
<name>A0A1T4L631_9HYPH</name>
<dbReference type="Pfam" id="PF00702">
    <property type="entry name" value="Hydrolase"/>
    <property type="match status" value="1"/>
</dbReference>
<proteinExistence type="predicted"/>
<dbReference type="Gene3D" id="3.40.50.1000">
    <property type="entry name" value="HAD superfamily/HAD-like"/>
    <property type="match status" value="1"/>
</dbReference>
<dbReference type="RefSeq" id="WP_085933009.1">
    <property type="nucleotide sequence ID" value="NZ_FUWJ01000001.1"/>
</dbReference>
<dbReference type="NCBIfam" id="TIGR01509">
    <property type="entry name" value="HAD-SF-IA-v3"/>
    <property type="match status" value="1"/>
</dbReference>
<dbReference type="SFLD" id="SFLDG01129">
    <property type="entry name" value="C1.5:_HAD__Beta-PGM__Phosphata"/>
    <property type="match status" value="1"/>
</dbReference>
<dbReference type="SUPFAM" id="SSF56784">
    <property type="entry name" value="HAD-like"/>
    <property type="match status" value="1"/>
</dbReference>
<dbReference type="EMBL" id="FUWJ01000001">
    <property type="protein sequence ID" value="SJZ50134.1"/>
    <property type="molecule type" value="Genomic_DNA"/>
</dbReference>
<dbReference type="GO" id="GO:0016787">
    <property type="term" value="F:hydrolase activity"/>
    <property type="evidence" value="ECO:0007669"/>
    <property type="project" value="UniProtKB-KW"/>
</dbReference>
<dbReference type="PANTHER" id="PTHR43611">
    <property type="entry name" value="ALPHA-D-GLUCOSE 1-PHOSPHATE PHOSPHATASE"/>
    <property type="match status" value="1"/>
</dbReference>
<dbReference type="Proteomes" id="UP000190092">
    <property type="component" value="Unassembled WGS sequence"/>
</dbReference>
<keyword evidence="1" id="KW-0378">Hydrolase</keyword>
<dbReference type="InterPro" id="IPR036412">
    <property type="entry name" value="HAD-like_sf"/>
</dbReference>
<protein>
    <submittedName>
        <fullName evidence="1">Putative hydrolase of the HAD superfamily</fullName>
    </submittedName>
</protein>
<dbReference type="STRING" id="225324.SAMN02745126_01369"/>
<reference evidence="2" key="1">
    <citation type="submission" date="2017-02" db="EMBL/GenBank/DDBJ databases">
        <authorList>
            <person name="Varghese N."/>
            <person name="Submissions S."/>
        </authorList>
    </citation>
    <scope>NUCLEOTIDE SEQUENCE [LARGE SCALE GENOMIC DNA]</scope>
    <source>
        <strain evidence="2">ATCC 27094</strain>
    </source>
</reference>
<accession>A0A1T4L631</accession>
<gene>
    <name evidence="1" type="ORF">SAMN02745126_01369</name>
</gene>
<dbReference type="AlphaFoldDB" id="A0A1T4L631"/>
<sequence length="207" mass="23355">MSANPVLVLDIDGVVSLAQPGSPRPWYATLQEDWGLSHDDELAPEFFLKPEFLEVLRGRLDLYVALHGYFESKGLADRLEEFVAYWFEKDAVIDRQVLEMADAWRERTGGRCFIASNQEHHRIAYLRDAAGLGAHFDEIIYSAALGVCKPDRVFFTNAQARMGVTVAQSILFVDDRAANVDAARMCGWRAMLYRGPDSLGRALADWR</sequence>
<dbReference type="PANTHER" id="PTHR43611:SF3">
    <property type="entry name" value="FLAVIN MONONUCLEOTIDE HYDROLASE 1, CHLOROPLATIC"/>
    <property type="match status" value="1"/>
</dbReference>
<dbReference type="SFLD" id="SFLDS00003">
    <property type="entry name" value="Haloacid_Dehalogenase"/>
    <property type="match status" value="1"/>
</dbReference>
<dbReference type="InterPro" id="IPR006439">
    <property type="entry name" value="HAD-SF_hydro_IA"/>
</dbReference>
<dbReference type="OrthoDB" id="9807742at2"/>
<evidence type="ECO:0000313" key="2">
    <source>
        <dbReference type="Proteomes" id="UP000190092"/>
    </source>
</evidence>
<evidence type="ECO:0000313" key="1">
    <source>
        <dbReference type="EMBL" id="SJZ50134.1"/>
    </source>
</evidence>
<keyword evidence="2" id="KW-1185">Reference proteome</keyword>
<organism evidence="1 2">
    <name type="scientific">Enhydrobacter aerosaccus</name>
    <dbReference type="NCBI Taxonomy" id="225324"/>
    <lineage>
        <taxon>Bacteria</taxon>
        <taxon>Pseudomonadati</taxon>
        <taxon>Pseudomonadota</taxon>
        <taxon>Alphaproteobacteria</taxon>
        <taxon>Hyphomicrobiales</taxon>
        <taxon>Enhydrobacter</taxon>
    </lineage>
</organism>